<sequence length="263" mass="25154">MLASAVILSLAVLVAADKVPFESMTSPIGDLKALSLRASAACDTGTACGDSCIDIGAQCCSQSEGTFCRVGYGCQRDGCCPLGHTCYGPPSNTCEGDRVKCGKSCAPGGSQCCSQSNGIFCIAGTSCVGTTQCSGPQRPASGSGSSSGSGSGTTTSGSVTATSDISGGVTTTQGSSATSTYSLRVAPSIKTSDSGSGSASGSSSATASASGSGSGSSSGDSTPTASSASPTDDKKNPSPSPTGVGAINSPSILLGLLAAVLLL</sequence>
<organism evidence="3 4">
    <name type="scientific">Metarhizium robertsii</name>
    <dbReference type="NCBI Taxonomy" id="568076"/>
    <lineage>
        <taxon>Eukaryota</taxon>
        <taxon>Fungi</taxon>
        <taxon>Dikarya</taxon>
        <taxon>Ascomycota</taxon>
        <taxon>Pezizomycotina</taxon>
        <taxon>Sordariomycetes</taxon>
        <taxon>Hypocreomycetidae</taxon>
        <taxon>Hypocreales</taxon>
        <taxon>Clavicipitaceae</taxon>
        <taxon>Metarhizium</taxon>
    </lineage>
</organism>
<evidence type="ECO:0000313" key="4">
    <source>
        <dbReference type="Proteomes" id="UP000030151"/>
    </source>
</evidence>
<protein>
    <recommendedName>
        <fullName evidence="5">GPI anchored protein</fullName>
    </recommendedName>
</protein>
<reference evidence="3 4" key="1">
    <citation type="submission" date="2014-02" db="EMBL/GenBank/DDBJ databases">
        <title>The genome sequence of the entomopathogenic fungus Metarhizium robertsii ARSEF 2575.</title>
        <authorList>
            <person name="Giuliano Garisto Donzelli B."/>
            <person name="Roe B.A."/>
            <person name="Macmil S.L."/>
            <person name="Krasnoff S.B."/>
            <person name="Gibson D.M."/>
        </authorList>
    </citation>
    <scope>NUCLEOTIDE SEQUENCE [LARGE SCALE GENOMIC DNA]</scope>
    <source>
        <strain evidence="3 4">ARSEF 2575</strain>
    </source>
</reference>
<evidence type="ECO:0000256" key="1">
    <source>
        <dbReference type="SAM" id="MobiDB-lite"/>
    </source>
</evidence>
<keyword evidence="2" id="KW-0732">Signal</keyword>
<name>A0A0A1V631_9HYPO</name>
<comment type="caution">
    <text evidence="3">The sequence shown here is derived from an EMBL/GenBank/DDBJ whole genome shotgun (WGS) entry which is preliminary data.</text>
</comment>
<feature type="compositionally biased region" description="Polar residues" evidence="1">
    <location>
        <begin position="164"/>
        <end position="182"/>
    </location>
</feature>
<evidence type="ECO:0008006" key="5">
    <source>
        <dbReference type="Google" id="ProtNLM"/>
    </source>
</evidence>
<feature type="region of interest" description="Disordered" evidence="1">
    <location>
        <begin position="138"/>
        <end position="247"/>
    </location>
</feature>
<evidence type="ECO:0000313" key="3">
    <source>
        <dbReference type="EMBL" id="EXV05674.1"/>
    </source>
</evidence>
<dbReference type="EMBL" id="JELW01000001">
    <property type="protein sequence ID" value="EXV05674.1"/>
    <property type="molecule type" value="Genomic_DNA"/>
</dbReference>
<evidence type="ECO:0000256" key="2">
    <source>
        <dbReference type="SAM" id="SignalP"/>
    </source>
</evidence>
<feature type="signal peptide" evidence="2">
    <location>
        <begin position="1"/>
        <end position="16"/>
    </location>
</feature>
<dbReference type="Proteomes" id="UP000030151">
    <property type="component" value="Unassembled WGS sequence"/>
</dbReference>
<feature type="chain" id="PRO_5001992504" description="GPI anchored protein" evidence="2">
    <location>
        <begin position="17"/>
        <end position="263"/>
    </location>
</feature>
<feature type="compositionally biased region" description="Low complexity" evidence="1">
    <location>
        <begin position="152"/>
        <end position="163"/>
    </location>
</feature>
<feature type="compositionally biased region" description="Low complexity" evidence="1">
    <location>
        <begin position="191"/>
        <end position="230"/>
    </location>
</feature>
<dbReference type="eggNOG" id="ENOG502SYKY">
    <property type="taxonomic scope" value="Eukaryota"/>
</dbReference>
<dbReference type="HOGENOM" id="CLU_1057991_0_0_1"/>
<accession>A0A0A1V631</accession>
<dbReference type="OrthoDB" id="4941167at2759"/>
<dbReference type="AlphaFoldDB" id="A0A0A1V631"/>
<gene>
    <name evidence="3" type="ORF">X797_000390</name>
</gene>
<proteinExistence type="predicted"/>